<dbReference type="GO" id="GO:0003677">
    <property type="term" value="F:DNA binding"/>
    <property type="evidence" value="ECO:0007669"/>
    <property type="project" value="InterPro"/>
</dbReference>
<name>A0A8J3K8K8_9ACTN</name>
<evidence type="ECO:0000313" key="2">
    <source>
        <dbReference type="Proteomes" id="UP000619293"/>
    </source>
</evidence>
<gene>
    <name evidence="1" type="ORF">Cch02nite_39480</name>
</gene>
<dbReference type="InterPro" id="IPR010982">
    <property type="entry name" value="Lambda_DNA-bd_dom_sf"/>
</dbReference>
<comment type="caution">
    <text evidence="1">The sequence shown here is derived from an EMBL/GenBank/DDBJ whole genome shotgun (WGS) entry which is preliminary data.</text>
</comment>
<evidence type="ECO:0008006" key="3">
    <source>
        <dbReference type="Google" id="ProtNLM"/>
    </source>
</evidence>
<proteinExistence type="predicted"/>
<reference evidence="1 2" key="1">
    <citation type="submission" date="2021-01" db="EMBL/GenBank/DDBJ databases">
        <title>Whole genome shotgun sequence of Catellatospora chokoriensis NBRC 107358.</title>
        <authorList>
            <person name="Komaki H."/>
            <person name="Tamura T."/>
        </authorList>
    </citation>
    <scope>NUCLEOTIDE SEQUENCE [LARGE SCALE GENOMIC DNA]</scope>
    <source>
        <strain evidence="1 2">NBRC 107358</strain>
    </source>
</reference>
<protein>
    <recommendedName>
        <fullName evidence="3">Helix-turn-helix protein</fullName>
    </recommendedName>
</protein>
<keyword evidence="2" id="KW-1185">Reference proteome</keyword>
<dbReference type="AlphaFoldDB" id="A0A8J3K8K8"/>
<sequence length="277" mass="29904">MTTVFEPIVLPDAAWRTDAAVQALPARDASGLLRLAHRHGASQHRIANAVGILQGRVSEILRGQRQVEALEVFERIADGLAMPDHARIALGLAPRQDRTGGHDAAWFGEIVRVFGNQAAATADIQATARTAARFDVLAVRALGIIGMKDSLLRPALTEPSRPVSVRVAMLDPDSHAAAARAAEIGESVDGFAAGIRMSIARLRELSAVANVQVWLYRTQPVWRLFGLDDTLYVSAFTADREGHESPTYKISTVAGGTLYAGFRRSFTDILAHAQRVV</sequence>
<dbReference type="RefSeq" id="WP_191842543.1">
    <property type="nucleotide sequence ID" value="NZ_BAAALB010000024.1"/>
</dbReference>
<evidence type="ECO:0000313" key="1">
    <source>
        <dbReference type="EMBL" id="GIF90504.1"/>
    </source>
</evidence>
<accession>A0A8J3K8K8</accession>
<dbReference type="SUPFAM" id="SSF47413">
    <property type="entry name" value="lambda repressor-like DNA-binding domains"/>
    <property type="match status" value="1"/>
</dbReference>
<dbReference type="Proteomes" id="UP000619293">
    <property type="component" value="Unassembled WGS sequence"/>
</dbReference>
<organism evidence="1 2">
    <name type="scientific">Catellatospora chokoriensis</name>
    <dbReference type="NCBI Taxonomy" id="310353"/>
    <lineage>
        <taxon>Bacteria</taxon>
        <taxon>Bacillati</taxon>
        <taxon>Actinomycetota</taxon>
        <taxon>Actinomycetes</taxon>
        <taxon>Micromonosporales</taxon>
        <taxon>Micromonosporaceae</taxon>
        <taxon>Catellatospora</taxon>
    </lineage>
</organism>
<dbReference type="EMBL" id="BONG01000023">
    <property type="protein sequence ID" value="GIF90504.1"/>
    <property type="molecule type" value="Genomic_DNA"/>
</dbReference>